<dbReference type="InterPro" id="IPR019984">
    <property type="entry name" value="Ribosomal_uS17_bact/chlr"/>
</dbReference>
<reference evidence="8" key="1">
    <citation type="journal article" date="2020" name="mSystems">
        <title>Genome- and Community-Level Interaction Insights into Carbon Utilization and Element Cycling Functions of Hydrothermarchaeota in Hydrothermal Sediment.</title>
        <authorList>
            <person name="Zhou Z."/>
            <person name="Liu Y."/>
            <person name="Xu W."/>
            <person name="Pan J."/>
            <person name="Luo Z.H."/>
            <person name="Li M."/>
        </authorList>
    </citation>
    <scope>NUCLEOTIDE SEQUENCE [LARGE SCALE GENOMIC DNA]</scope>
    <source>
        <strain evidence="8">SpSt-289</strain>
    </source>
</reference>
<name>A0A7C1FEB4_9CHLR</name>
<accession>A0A7C1FEB4</accession>
<dbReference type="PANTHER" id="PTHR10744">
    <property type="entry name" value="40S RIBOSOMAL PROTEIN S11 FAMILY MEMBER"/>
    <property type="match status" value="1"/>
</dbReference>
<dbReference type="PROSITE" id="PS00056">
    <property type="entry name" value="RIBOSOMAL_S17"/>
    <property type="match status" value="1"/>
</dbReference>
<dbReference type="CDD" id="cd00364">
    <property type="entry name" value="Ribosomal_uS17"/>
    <property type="match status" value="1"/>
</dbReference>
<comment type="similarity">
    <text evidence="1 6 7">Belongs to the universal ribosomal protein uS17 family.</text>
</comment>
<comment type="caution">
    <text evidence="8">The sequence shown here is derived from an EMBL/GenBank/DDBJ whole genome shotgun (WGS) entry which is preliminary data.</text>
</comment>
<dbReference type="GO" id="GO:0003735">
    <property type="term" value="F:structural constituent of ribosome"/>
    <property type="evidence" value="ECO:0007669"/>
    <property type="project" value="UniProtKB-UniRule"/>
</dbReference>
<dbReference type="Gene3D" id="2.40.50.140">
    <property type="entry name" value="Nucleic acid-binding proteins"/>
    <property type="match status" value="1"/>
</dbReference>
<dbReference type="PANTHER" id="PTHR10744:SF1">
    <property type="entry name" value="SMALL RIBOSOMAL SUBUNIT PROTEIN US17M"/>
    <property type="match status" value="1"/>
</dbReference>
<keyword evidence="5 6" id="KW-0687">Ribonucleoprotein</keyword>
<dbReference type="GO" id="GO:0019843">
    <property type="term" value="F:rRNA binding"/>
    <property type="evidence" value="ECO:0007669"/>
    <property type="project" value="UniProtKB-UniRule"/>
</dbReference>
<dbReference type="SUPFAM" id="SSF50249">
    <property type="entry name" value="Nucleic acid-binding proteins"/>
    <property type="match status" value="1"/>
</dbReference>
<protein>
    <recommendedName>
        <fullName evidence="6">Small ribosomal subunit protein uS17</fullName>
    </recommendedName>
</protein>
<dbReference type="AlphaFoldDB" id="A0A7C1FEB4"/>
<keyword evidence="2 6" id="KW-0699">rRNA-binding</keyword>
<organism evidence="8">
    <name type="scientific">Caldilinea aerophila</name>
    <dbReference type="NCBI Taxonomy" id="133453"/>
    <lineage>
        <taxon>Bacteria</taxon>
        <taxon>Bacillati</taxon>
        <taxon>Chloroflexota</taxon>
        <taxon>Caldilineae</taxon>
        <taxon>Caldilineales</taxon>
        <taxon>Caldilineaceae</taxon>
        <taxon>Caldilinea</taxon>
    </lineage>
</organism>
<evidence type="ECO:0000256" key="7">
    <source>
        <dbReference type="RuleBase" id="RU003872"/>
    </source>
</evidence>
<evidence type="ECO:0000256" key="1">
    <source>
        <dbReference type="ARBA" id="ARBA00010254"/>
    </source>
</evidence>
<gene>
    <name evidence="6" type="primary">rpsQ</name>
    <name evidence="8" type="ORF">ENQ20_03385</name>
</gene>
<dbReference type="EMBL" id="DSMG01000041">
    <property type="protein sequence ID" value="HDX30519.1"/>
    <property type="molecule type" value="Genomic_DNA"/>
</dbReference>
<proteinExistence type="inferred from homology"/>
<dbReference type="NCBIfam" id="NF004123">
    <property type="entry name" value="PRK05610.1"/>
    <property type="match status" value="1"/>
</dbReference>
<dbReference type="Pfam" id="PF00366">
    <property type="entry name" value="Ribosomal_S17"/>
    <property type="match status" value="1"/>
</dbReference>
<dbReference type="HAMAP" id="MF_01345_B">
    <property type="entry name" value="Ribosomal_uS17_B"/>
    <property type="match status" value="1"/>
</dbReference>
<dbReference type="PRINTS" id="PR00973">
    <property type="entry name" value="RIBOSOMALS17"/>
</dbReference>
<keyword evidence="4 6" id="KW-0689">Ribosomal protein</keyword>
<comment type="subunit">
    <text evidence="6">Part of the 30S ribosomal subunit.</text>
</comment>
<dbReference type="InterPro" id="IPR019979">
    <property type="entry name" value="Ribosomal_uS17_CS"/>
</dbReference>
<keyword evidence="3 6" id="KW-0694">RNA-binding</keyword>
<evidence type="ECO:0000256" key="3">
    <source>
        <dbReference type="ARBA" id="ARBA00022884"/>
    </source>
</evidence>
<dbReference type="InterPro" id="IPR012340">
    <property type="entry name" value="NA-bd_OB-fold"/>
</dbReference>
<evidence type="ECO:0000256" key="2">
    <source>
        <dbReference type="ARBA" id="ARBA00022730"/>
    </source>
</evidence>
<dbReference type="GO" id="GO:0022627">
    <property type="term" value="C:cytosolic small ribosomal subunit"/>
    <property type="evidence" value="ECO:0007669"/>
    <property type="project" value="UniProtKB-UniRule"/>
</dbReference>
<sequence>MREQRRALVGTVTSNKMDKTVVVTVERVTRHPLYGKVIRRNKKYKAHDETNSCQVGDVVRIRECRPISKDKRFFVEEILQRAVVVDEANV</sequence>
<evidence type="ECO:0000256" key="6">
    <source>
        <dbReference type="HAMAP-Rule" id="MF_01345"/>
    </source>
</evidence>
<dbReference type="NCBIfam" id="TIGR03635">
    <property type="entry name" value="uS17_bact"/>
    <property type="match status" value="1"/>
</dbReference>
<evidence type="ECO:0000313" key="8">
    <source>
        <dbReference type="EMBL" id="HDX30519.1"/>
    </source>
</evidence>
<evidence type="ECO:0000256" key="4">
    <source>
        <dbReference type="ARBA" id="ARBA00022980"/>
    </source>
</evidence>
<dbReference type="InterPro" id="IPR000266">
    <property type="entry name" value="Ribosomal_uS17"/>
</dbReference>
<dbReference type="GO" id="GO:0006412">
    <property type="term" value="P:translation"/>
    <property type="evidence" value="ECO:0007669"/>
    <property type="project" value="UniProtKB-UniRule"/>
</dbReference>
<evidence type="ECO:0000256" key="5">
    <source>
        <dbReference type="ARBA" id="ARBA00023274"/>
    </source>
</evidence>
<comment type="function">
    <text evidence="6">One of the primary rRNA binding proteins, it binds specifically to the 5'-end of 16S ribosomal RNA.</text>
</comment>